<evidence type="ECO:0000256" key="4">
    <source>
        <dbReference type="ARBA" id="ARBA00022989"/>
    </source>
</evidence>
<dbReference type="RefSeq" id="WP_054294990.1">
    <property type="nucleotide sequence ID" value="NZ_CP012752.1"/>
</dbReference>
<gene>
    <name evidence="8" type="ORF">AOZ06_45155</name>
</gene>
<dbReference type="SUPFAM" id="SSF103473">
    <property type="entry name" value="MFS general substrate transporter"/>
    <property type="match status" value="1"/>
</dbReference>
<dbReference type="PANTHER" id="PTHR23513:SF18">
    <property type="entry name" value="INTEGRAL MEMBRANE PROTEIN"/>
    <property type="match status" value="1"/>
</dbReference>
<evidence type="ECO:0000313" key="8">
    <source>
        <dbReference type="EMBL" id="ALG13100.1"/>
    </source>
</evidence>
<protein>
    <recommendedName>
        <fullName evidence="7">Major facilitator superfamily (MFS) profile domain-containing protein</fullName>
    </recommendedName>
</protein>
<keyword evidence="3 6" id="KW-0812">Transmembrane</keyword>
<dbReference type="InterPro" id="IPR011701">
    <property type="entry name" value="MFS"/>
</dbReference>
<evidence type="ECO:0000256" key="6">
    <source>
        <dbReference type="SAM" id="Phobius"/>
    </source>
</evidence>
<comment type="subcellular location">
    <subcellularLocation>
        <location evidence="1">Cell membrane</location>
        <topology evidence="1">Multi-pass membrane protein</topology>
    </subcellularLocation>
</comment>
<dbReference type="CDD" id="cd06173">
    <property type="entry name" value="MFS_MefA_like"/>
    <property type="match status" value="1"/>
</dbReference>
<dbReference type="EMBL" id="CP012752">
    <property type="protein sequence ID" value="ALG13100.1"/>
    <property type="molecule type" value="Genomic_DNA"/>
</dbReference>
<feature type="transmembrane region" description="Helical" evidence="6">
    <location>
        <begin position="34"/>
        <end position="60"/>
    </location>
</feature>
<evidence type="ECO:0000256" key="5">
    <source>
        <dbReference type="ARBA" id="ARBA00023136"/>
    </source>
</evidence>
<dbReference type="OrthoDB" id="3685956at2"/>
<dbReference type="InterPro" id="IPR036259">
    <property type="entry name" value="MFS_trans_sf"/>
</dbReference>
<evidence type="ECO:0000256" key="3">
    <source>
        <dbReference type="ARBA" id="ARBA00022692"/>
    </source>
</evidence>
<dbReference type="InterPro" id="IPR020846">
    <property type="entry name" value="MFS_dom"/>
</dbReference>
<proteinExistence type="predicted"/>
<name>A0A0N9I9N2_9PSEU</name>
<dbReference type="Proteomes" id="UP000063699">
    <property type="component" value="Chromosome"/>
</dbReference>
<dbReference type="STRING" id="860235.AOZ06_45155"/>
<reference evidence="8 9" key="1">
    <citation type="submission" date="2015-07" db="EMBL/GenBank/DDBJ databases">
        <title>Genome sequencing of Kibdelosporangium phytohabitans.</title>
        <authorList>
            <person name="Qin S."/>
            <person name="Xing K."/>
        </authorList>
    </citation>
    <scope>NUCLEOTIDE SEQUENCE [LARGE SCALE GENOMIC DNA]</scope>
    <source>
        <strain evidence="8 9">KLBMP1111</strain>
    </source>
</reference>
<feature type="transmembrane region" description="Helical" evidence="6">
    <location>
        <begin position="241"/>
        <end position="264"/>
    </location>
</feature>
<dbReference type="PANTHER" id="PTHR23513">
    <property type="entry name" value="INTEGRAL MEMBRANE EFFLUX PROTEIN-RELATED"/>
    <property type="match status" value="1"/>
</dbReference>
<feature type="transmembrane region" description="Helical" evidence="6">
    <location>
        <begin position="276"/>
        <end position="309"/>
    </location>
</feature>
<keyword evidence="4 6" id="KW-1133">Transmembrane helix</keyword>
<dbReference type="GO" id="GO:0005886">
    <property type="term" value="C:plasma membrane"/>
    <property type="evidence" value="ECO:0007669"/>
    <property type="project" value="UniProtKB-SubCell"/>
</dbReference>
<sequence length="398" mass="40823">MRRDLALIATGVGVSAFGTSLGRLVLMVQFKDHGAIALAALMIAALLPASLGAPFAGLLVDRLPNRRLMQQAQFLQAVATLAIAFLLDDVAVVLIATLVVGCGAAVADPAAATLAPRAAGPGDVAKGFAWLASSRWTGYVLGTAAGGVLIAVVGARNAILIDAGTFLAQAMLLLLLKVDRDPRVEGSERDSRKGAAMAGIRHMARDRVITVSLGGLAVVALCVALINVADVFLITDVLHGGVVLIGWVYAAWMVGSILGSRIAARIADQRAMVRTLGWAGAALGLAILIPAVFAHTAVIVVAFLCGGFANGMQNVSRQALVRLRTPEHLHGRAFAATDSVMRTANALGTMIAGFLVGGVGPQWAMGAAGGAATLASLTTLLIAREREPARAVETTRAG</sequence>
<feature type="transmembrane region" description="Helical" evidence="6">
    <location>
        <begin position="136"/>
        <end position="153"/>
    </location>
</feature>
<dbReference type="GO" id="GO:0022857">
    <property type="term" value="F:transmembrane transporter activity"/>
    <property type="evidence" value="ECO:0007669"/>
    <property type="project" value="InterPro"/>
</dbReference>
<feature type="transmembrane region" description="Helical" evidence="6">
    <location>
        <begin position="363"/>
        <end position="383"/>
    </location>
</feature>
<accession>A0A0N9I9N2</accession>
<dbReference type="Pfam" id="PF07690">
    <property type="entry name" value="MFS_1"/>
    <property type="match status" value="1"/>
</dbReference>
<evidence type="ECO:0000259" key="7">
    <source>
        <dbReference type="PROSITE" id="PS50850"/>
    </source>
</evidence>
<evidence type="ECO:0000313" key="9">
    <source>
        <dbReference type="Proteomes" id="UP000063699"/>
    </source>
</evidence>
<evidence type="ECO:0000256" key="2">
    <source>
        <dbReference type="ARBA" id="ARBA00022475"/>
    </source>
</evidence>
<dbReference type="PROSITE" id="PS50850">
    <property type="entry name" value="MFS"/>
    <property type="match status" value="1"/>
</dbReference>
<dbReference type="Gene3D" id="1.20.1250.20">
    <property type="entry name" value="MFS general substrate transporter like domains"/>
    <property type="match status" value="1"/>
</dbReference>
<feature type="transmembrane region" description="Helical" evidence="6">
    <location>
        <begin position="208"/>
        <end position="229"/>
    </location>
</feature>
<keyword evidence="2" id="KW-1003">Cell membrane</keyword>
<evidence type="ECO:0000256" key="1">
    <source>
        <dbReference type="ARBA" id="ARBA00004651"/>
    </source>
</evidence>
<keyword evidence="9" id="KW-1185">Reference proteome</keyword>
<dbReference type="KEGG" id="kphy:AOZ06_45155"/>
<organism evidence="8 9">
    <name type="scientific">Kibdelosporangium phytohabitans</name>
    <dbReference type="NCBI Taxonomy" id="860235"/>
    <lineage>
        <taxon>Bacteria</taxon>
        <taxon>Bacillati</taxon>
        <taxon>Actinomycetota</taxon>
        <taxon>Actinomycetes</taxon>
        <taxon>Pseudonocardiales</taxon>
        <taxon>Pseudonocardiaceae</taxon>
        <taxon>Kibdelosporangium</taxon>
    </lineage>
</organism>
<keyword evidence="5 6" id="KW-0472">Membrane</keyword>
<dbReference type="AlphaFoldDB" id="A0A0N9I9N2"/>
<feature type="domain" description="Major facilitator superfamily (MFS) profile" evidence="7">
    <location>
        <begin position="1"/>
        <end position="387"/>
    </location>
</feature>